<dbReference type="AlphaFoldDB" id="R0MKK2"/>
<name>R0MKK2_NOSB1</name>
<protein>
    <submittedName>
        <fullName evidence="1">Uncharacterized protein</fullName>
    </submittedName>
</protein>
<dbReference type="VEuPathDB" id="MicrosporidiaDB:NBO_16g0055"/>
<evidence type="ECO:0000313" key="1">
    <source>
        <dbReference type="EMBL" id="EOB14770.1"/>
    </source>
</evidence>
<evidence type="ECO:0000313" key="2">
    <source>
        <dbReference type="Proteomes" id="UP000016927"/>
    </source>
</evidence>
<organism evidence="1 2">
    <name type="scientific">Nosema bombycis (strain CQ1 / CVCC 102059)</name>
    <name type="common">Microsporidian parasite</name>
    <name type="synonym">Pebrine of silkworm</name>
    <dbReference type="NCBI Taxonomy" id="578461"/>
    <lineage>
        <taxon>Eukaryota</taxon>
        <taxon>Fungi</taxon>
        <taxon>Fungi incertae sedis</taxon>
        <taxon>Microsporidia</taxon>
        <taxon>Nosematidae</taxon>
        <taxon>Nosema</taxon>
    </lineage>
</organism>
<dbReference type="EMBL" id="KB908924">
    <property type="protein sequence ID" value="EOB14770.1"/>
    <property type="molecule type" value="Genomic_DNA"/>
</dbReference>
<dbReference type="HOGENOM" id="CLU_1855835_0_0_1"/>
<gene>
    <name evidence="1" type="ORF">NBO_16g0055</name>
</gene>
<accession>R0MKK2</accession>
<reference evidence="1 2" key="1">
    <citation type="journal article" date="2013" name="BMC Genomics">
        <title>Comparative genomics of parasitic silkworm microsporidia reveal an association between genome expansion and host adaptation.</title>
        <authorList>
            <person name="Pan G."/>
            <person name="Xu J."/>
            <person name="Li T."/>
            <person name="Xia Q."/>
            <person name="Liu S.L."/>
            <person name="Zhang G."/>
            <person name="Li S."/>
            <person name="Li C."/>
            <person name="Liu H."/>
            <person name="Yang L."/>
            <person name="Liu T."/>
            <person name="Zhang X."/>
            <person name="Wu Z."/>
            <person name="Fan W."/>
            <person name="Dang X."/>
            <person name="Xiang H."/>
            <person name="Tao M."/>
            <person name="Li Y."/>
            <person name="Hu J."/>
            <person name="Li Z."/>
            <person name="Lin L."/>
            <person name="Luo J."/>
            <person name="Geng L."/>
            <person name="Wang L."/>
            <person name="Long M."/>
            <person name="Wan Y."/>
            <person name="He N."/>
            <person name="Zhang Z."/>
            <person name="Lu C."/>
            <person name="Keeling P.J."/>
            <person name="Wang J."/>
            <person name="Xiang Z."/>
            <person name="Zhou Z."/>
        </authorList>
    </citation>
    <scope>NUCLEOTIDE SEQUENCE [LARGE SCALE GENOMIC DNA]</scope>
    <source>
        <strain evidence="2">CQ1 / CVCC 102059</strain>
    </source>
</reference>
<proteinExistence type="predicted"/>
<dbReference type="Proteomes" id="UP000016927">
    <property type="component" value="Unassembled WGS sequence"/>
</dbReference>
<keyword evidence="2" id="KW-1185">Reference proteome</keyword>
<sequence>MMVYTYFSSFHHSLDLMPVTWTDFFVCLIKTNIKDLVWFAITWKISTKHEEKIDAMPYFTDAYFFIDMISHLTLLGLCPIIPKMILSMINIFVQIKILRCNVYGDLREISILSGLDVLLFLTRKKFCIEFGIDDT</sequence>